<dbReference type="InterPro" id="IPR018060">
    <property type="entry name" value="HTH_AraC"/>
</dbReference>
<dbReference type="HOGENOM" id="CLU_000445_81_4_6"/>
<organism evidence="5">
    <name type="scientific">Hafnia alvei ATCC 51873</name>
    <dbReference type="NCBI Taxonomy" id="1002364"/>
    <lineage>
        <taxon>Bacteria</taxon>
        <taxon>Pseudomonadati</taxon>
        <taxon>Pseudomonadota</taxon>
        <taxon>Gammaproteobacteria</taxon>
        <taxon>Enterobacterales</taxon>
        <taxon>Hafniaceae</taxon>
        <taxon>Hafnia</taxon>
    </lineage>
</organism>
<dbReference type="GO" id="GO:0005829">
    <property type="term" value="C:cytosol"/>
    <property type="evidence" value="ECO:0007669"/>
    <property type="project" value="TreeGrafter"/>
</dbReference>
<protein>
    <submittedName>
        <fullName evidence="5">Transcriptional regulator, AraC family</fullName>
    </submittedName>
</protein>
<dbReference type="SUPFAM" id="SSF46689">
    <property type="entry name" value="Homeodomain-like"/>
    <property type="match status" value="1"/>
</dbReference>
<keyword evidence="1" id="KW-0805">Transcription regulation</keyword>
<dbReference type="GO" id="GO:0000976">
    <property type="term" value="F:transcription cis-regulatory region binding"/>
    <property type="evidence" value="ECO:0007669"/>
    <property type="project" value="TreeGrafter"/>
</dbReference>
<dbReference type="InterPro" id="IPR009057">
    <property type="entry name" value="Homeodomain-like_sf"/>
</dbReference>
<keyword evidence="3" id="KW-0804">Transcription</keyword>
<dbReference type="PROSITE" id="PS01124">
    <property type="entry name" value="HTH_ARAC_FAMILY_2"/>
    <property type="match status" value="1"/>
</dbReference>
<evidence type="ECO:0000313" key="5">
    <source>
        <dbReference type="EMBL" id="EHM44738.1"/>
    </source>
</evidence>
<dbReference type="PANTHER" id="PTHR47894:SF4">
    <property type="entry name" value="HTH-TYPE TRANSCRIPTIONAL REGULATOR GADX"/>
    <property type="match status" value="1"/>
</dbReference>
<dbReference type="InterPro" id="IPR020449">
    <property type="entry name" value="Tscrpt_reg_AraC-type_HTH"/>
</dbReference>
<dbReference type="PANTHER" id="PTHR47894">
    <property type="entry name" value="HTH-TYPE TRANSCRIPTIONAL REGULATOR GADX"/>
    <property type="match status" value="1"/>
</dbReference>
<evidence type="ECO:0000256" key="1">
    <source>
        <dbReference type="ARBA" id="ARBA00023015"/>
    </source>
</evidence>
<dbReference type="PRINTS" id="PR00032">
    <property type="entry name" value="HTHARAC"/>
</dbReference>
<dbReference type="PATRIC" id="fig|1002364.3.peg.1286"/>
<dbReference type="Pfam" id="PF12833">
    <property type="entry name" value="HTH_18"/>
    <property type="match status" value="1"/>
</dbReference>
<dbReference type="Proteomes" id="UP000005959">
    <property type="component" value="Unassembled WGS sequence"/>
</dbReference>
<gene>
    <name evidence="5" type="ORF">HMPREF0454_01398</name>
</gene>
<dbReference type="SMART" id="SM00342">
    <property type="entry name" value="HTH_ARAC"/>
    <property type="match status" value="1"/>
</dbReference>
<dbReference type="AlphaFoldDB" id="G9Y4D4"/>
<keyword evidence="2" id="KW-0238">DNA-binding</keyword>
<feature type="domain" description="HTH araC/xylS-type" evidence="4">
    <location>
        <begin position="191"/>
        <end position="288"/>
    </location>
</feature>
<proteinExistence type="predicted"/>
<reference evidence="5" key="1">
    <citation type="submission" date="2011-08" db="EMBL/GenBank/DDBJ databases">
        <authorList>
            <person name="Weinstock G."/>
            <person name="Sodergren E."/>
            <person name="Clifton S."/>
            <person name="Fulton L."/>
            <person name="Fulton B."/>
            <person name="Courtney L."/>
            <person name="Fronick C."/>
            <person name="Harrison M."/>
            <person name="Strong C."/>
            <person name="Farmer C."/>
            <person name="Delahaunty K."/>
            <person name="Markovic C."/>
            <person name="Hall O."/>
            <person name="Minx P."/>
            <person name="Tomlinson C."/>
            <person name="Mitreva M."/>
            <person name="Hou S."/>
            <person name="Chen J."/>
            <person name="Wollam A."/>
            <person name="Pepin K.H."/>
            <person name="Johnson M."/>
            <person name="Bhonagiri V."/>
            <person name="Zhang X."/>
            <person name="Suruliraj S."/>
            <person name="Warren W."/>
            <person name="Chinwalla A."/>
            <person name="Mardis E.R."/>
            <person name="Wilson R.K."/>
        </authorList>
    </citation>
    <scope>NUCLEOTIDE SEQUENCE [LARGE SCALE GENOMIC DNA]</scope>
    <source>
        <strain evidence="5">ATCC 51873</strain>
    </source>
</reference>
<evidence type="ECO:0000256" key="2">
    <source>
        <dbReference type="ARBA" id="ARBA00023125"/>
    </source>
</evidence>
<evidence type="ECO:0000259" key="4">
    <source>
        <dbReference type="PROSITE" id="PS01124"/>
    </source>
</evidence>
<dbReference type="EMBL" id="AGCI01000027">
    <property type="protein sequence ID" value="EHM44738.1"/>
    <property type="molecule type" value="Genomic_DNA"/>
</dbReference>
<comment type="caution">
    <text evidence="5">The sequence shown here is derived from an EMBL/GenBank/DDBJ whole genome shotgun (WGS) entry which is preliminary data.</text>
</comment>
<dbReference type="Gene3D" id="1.10.10.60">
    <property type="entry name" value="Homeodomain-like"/>
    <property type="match status" value="1"/>
</dbReference>
<sequence>MKNCLSTQLNPELIDRLSQNDLELGNNFIFTSGISNSRIFLKHVRLYDCALLQLTRASLQITTSNGYEITIPPYSICYIEKNTIFNASISVINGDDCPYNIYYIKNDILKSVCKATESLVTEYENISLIYNRKVFFFHATEAEHTIFYRLLNTEIPQHRLVYKIAYLLSKFEPYLEVIHSLERCIAPTLTEKVKQVVSNDLTRQWRLCDLSKHLHMSEISIRKKLEAENNSFNSLLRDMRMQQAARILKRRNSHINTCAKMTGYTSTSYFIKVFKDYFGITPKQFSLKVKGRNTFSGLN</sequence>
<accession>G9Y4D4</accession>
<dbReference type="RefSeq" id="WP_004091164.1">
    <property type="nucleotide sequence ID" value="NZ_JH417502.1"/>
</dbReference>
<dbReference type="GO" id="GO:0003700">
    <property type="term" value="F:DNA-binding transcription factor activity"/>
    <property type="evidence" value="ECO:0007669"/>
    <property type="project" value="InterPro"/>
</dbReference>
<name>G9Y4D4_HAFAL</name>
<evidence type="ECO:0000256" key="3">
    <source>
        <dbReference type="ARBA" id="ARBA00023163"/>
    </source>
</evidence>